<protein>
    <recommendedName>
        <fullName evidence="1">AAA+ ATPase domain-containing protein</fullName>
    </recommendedName>
</protein>
<proteinExistence type="predicted"/>
<keyword evidence="3" id="KW-1185">Reference proteome</keyword>
<dbReference type="SMART" id="SM00382">
    <property type="entry name" value="AAA"/>
    <property type="match status" value="1"/>
</dbReference>
<dbReference type="KEGG" id="bmet:BMMGA3_03135"/>
<dbReference type="GO" id="GO:0006260">
    <property type="term" value="P:DNA replication"/>
    <property type="evidence" value="ECO:0007669"/>
    <property type="project" value="TreeGrafter"/>
</dbReference>
<gene>
    <name evidence="2" type="ORF">BMMGA3_03135</name>
</gene>
<dbReference type="PANTHER" id="PTHR30050">
    <property type="entry name" value="CHROMOSOMAL REPLICATION INITIATOR PROTEIN DNAA"/>
    <property type="match status" value="1"/>
</dbReference>
<dbReference type="InterPro" id="IPR002611">
    <property type="entry name" value="IstB_ATP-bd"/>
</dbReference>
<dbReference type="InterPro" id="IPR003593">
    <property type="entry name" value="AAA+_ATPase"/>
</dbReference>
<dbReference type="AlphaFoldDB" id="I3E2U5"/>
<feature type="domain" description="AAA+ ATPase" evidence="1">
    <location>
        <begin position="84"/>
        <end position="201"/>
    </location>
</feature>
<evidence type="ECO:0000259" key="1">
    <source>
        <dbReference type="SMART" id="SM00382"/>
    </source>
</evidence>
<reference evidence="2 3" key="1">
    <citation type="journal article" date="2015" name="BMC Genomics">
        <title>Transcriptome analysis of thermophilic methylotrophic Bacillus methanolicus MGA3 using RNA-sequencing provides detailed insights into its previously uncharted transcriptional landscape.</title>
        <authorList>
            <person name="Irla M."/>
            <person name="Neshat A."/>
            <person name="Brautaset T."/>
            <person name="Ruckert C."/>
            <person name="Kalinowski J."/>
            <person name="Wendisch V.F."/>
        </authorList>
    </citation>
    <scope>NUCLEOTIDE SEQUENCE [LARGE SCALE GENOMIC DNA]</scope>
    <source>
        <strain evidence="3">MGA3 / ATCC 53907</strain>
    </source>
</reference>
<dbReference type="Pfam" id="PF01695">
    <property type="entry name" value="IstB_IS21"/>
    <property type="match status" value="1"/>
</dbReference>
<dbReference type="EMBL" id="CP007739">
    <property type="protein sequence ID" value="AIE59087.1"/>
    <property type="molecule type" value="Genomic_DNA"/>
</dbReference>
<organism evidence="2 3">
    <name type="scientific">Bacillus methanolicus (strain MGA3 / ATCC 53907)</name>
    <dbReference type="NCBI Taxonomy" id="796606"/>
    <lineage>
        <taxon>Bacteria</taxon>
        <taxon>Bacillati</taxon>
        <taxon>Bacillota</taxon>
        <taxon>Bacilli</taxon>
        <taxon>Bacillales</taxon>
        <taxon>Bacillaceae</taxon>
        <taxon>Bacillus</taxon>
    </lineage>
</organism>
<dbReference type="Gene3D" id="3.40.50.300">
    <property type="entry name" value="P-loop containing nucleotide triphosphate hydrolases"/>
    <property type="match status" value="1"/>
</dbReference>
<dbReference type="SUPFAM" id="SSF52540">
    <property type="entry name" value="P-loop containing nucleoside triphosphate hydrolases"/>
    <property type="match status" value="1"/>
</dbReference>
<dbReference type="eggNOG" id="COG1484">
    <property type="taxonomic scope" value="Bacteria"/>
</dbReference>
<dbReference type="InterPro" id="IPR027417">
    <property type="entry name" value="P-loop_NTPase"/>
</dbReference>
<dbReference type="PANTHER" id="PTHR30050:SF4">
    <property type="entry name" value="ATP-BINDING PROTEIN RV3427C IN INSERTION SEQUENCE-RELATED"/>
    <property type="match status" value="1"/>
</dbReference>
<dbReference type="HOGENOM" id="CLU_062999_3_5_9"/>
<name>I3E2U5_BACMM</name>
<dbReference type="STRING" id="796606.BMMGA3_03135"/>
<dbReference type="CDD" id="cd00009">
    <property type="entry name" value="AAA"/>
    <property type="match status" value="1"/>
</dbReference>
<evidence type="ECO:0000313" key="3">
    <source>
        <dbReference type="Proteomes" id="UP000027602"/>
    </source>
</evidence>
<evidence type="ECO:0000313" key="2">
    <source>
        <dbReference type="EMBL" id="AIE59087.1"/>
    </source>
</evidence>
<sequence length="201" mass="22699">MVIPFGPLKGKDAQVKRGCDCEALKIVKEEQQEAKKARLKRIFEENSFINPSLKEATFENFESNEFRQALQKAKRYVEEFDLKNPKNLFFQGSFGTGKSHLSMSIAKALTEKGYTTIFISTPKLLTKIRNTYNKESGISEEQIINAIADADLVVFDDIGAEGEISGWGMQKLFEVIDQRAGKHNIYTTNLSSIEFEASKDL</sequence>
<dbReference type="Proteomes" id="UP000027602">
    <property type="component" value="Chromosome"/>
</dbReference>
<accession>I3E2U5</accession>
<dbReference type="GO" id="GO:0005524">
    <property type="term" value="F:ATP binding"/>
    <property type="evidence" value="ECO:0007669"/>
    <property type="project" value="InterPro"/>
</dbReference>